<dbReference type="Gene3D" id="3.40.50.300">
    <property type="entry name" value="P-loop containing nucleotide triphosphate hydrolases"/>
    <property type="match status" value="1"/>
</dbReference>
<keyword evidence="4" id="KW-1185">Reference proteome</keyword>
<dbReference type="STRING" id="68775.A0A5C3LH65"/>
<dbReference type="PROSITE" id="PS50837">
    <property type="entry name" value="NACHT"/>
    <property type="match status" value="1"/>
</dbReference>
<evidence type="ECO:0000256" key="1">
    <source>
        <dbReference type="ARBA" id="ARBA00022737"/>
    </source>
</evidence>
<sequence>MAASVMLSDLEVAVISRIRALSAFDAQYNGSRRYPPRSKCHPGTRMDILDTISNWVHDKSSQYQIMWLQGDPGSGKSAIAYSLAHLESDKSLLGTFFFSHDDPCCNNERCLFINIALYITRRLHQSRGVITSNIVNDLFIFLRSTREQFQKLVIEPMQVFSDTNPPDRFLLIIDGLDECRGDEIQESIVMLLGDAISSGQLPLRILFTSQPSPHLMAAFSSPAIGKVTRSLDLGSINASDDIRLFVKDEFSRIYKKFDLSKDHYPVSWPGNDVIEELVSRSSGLFLYPSIVLQYIAGRRSDIPPAELPRFIRAWNEGYECEGPFAELDLLYHTILSRHSDTSGTAAVLAAMDAIHYEWHRTSQSLQALLSPSYSYDVSSIIATMRPLANRDTLHILHPSVYEFVRDPLRARRFYVPSGKMHVDLTTGCLSIIMEHGNQSLRQRLEDPLLEVKYAANNWIYHIMHSEPTVESLRQWYHVGLKRRIWELAADWYIPFSVNPAEIAIAWPLSVAWYRAKRFSPHGVALSS</sequence>
<reference evidence="3 4" key="1">
    <citation type="journal article" date="2019" name="Nat. Ecol. Evol.">
        <title>Megaphylogeny resolves global patterns of mushroom evolution.</title>
        <authorList>
            <person name="Varga T."/>
            <person name="Krizsan K."/>
            <person name="Foldi C."/>
            <person name="Dima B."/>
            <person name="Sanchez-Garcia M."/>
            <person name="Sanchez-Ramirez S."/>
            <person name="Szollosi G.J."/>
            <person name="Szarkandi J.G."/>
            <person name="Papp V."/>
            <person name="Albert L."/>
            <person name="Andreopoulos W."/>
            <person name="Angelini C."/>
            <person name="Antonin V."/>
            <person name="Barry K.W."/>
            <person name="Bougher N.L."/>
            <person name="Buchanan P."/>
            <person name="Buyck B."/>
            <person name="Bense V."/>
            <person name="Catcheside P."/>
            <person name="Chovatia M."/>
            <person name="Cooper J."/>
            <person name="Damon W."/>
            <person name="Desjardin D."/>
            <person name="Finy P."/>
            <person name="Geml J."/>
            <person name="Haridas S."/>
            <person name="Hughes K."/>
            <person name="Justo A."/>
            <person name="Karasinski D."/>
            <person name="Kautmanova I."/>
            <person name="Kiss B."/>
            <person name="Kocsube S."/>
            <person name="Kotiranta H."/>
            <person name="LaButti K.M."/>
            <person name="Lechner B.E."/>
            <person name="Liimatainen K."/>
            <person name="Lipzen A."/>
            <person name="Lukacs Z."/>
            <person name="Mihaltcheva S."/>
            <person name="Morgado L.N."/>
            <person name="Niskanen T."/>
            <person name="Noordeloos M.E."/>
            <person name="Ohm R.A."/>
            <person name="Ortiz-Santana B."/>
            <person name="Ovrebo C."/>
            <person name="Racz N."/>
            <person name="Riley R."/>
            <person name="Savchenko A."/>
            <person name="Shiryaev A."/>
            <person name="Soop K."/>
            <person name="Spirin V."/>
            <person name="Szebenyi C."/>
            <person name="Tomsovsky M."/>
            <person name="Tulloss R.E."/>
            <person name="Uehling J."/>
            <person name="Grigoriev I.V."/>
            <person name="Vagvolgyi C."/>
            <person name="Papp T."/>
            <person name="Martin F.M."/>
            <person name="Miettinen O."/>
            <person name="Hibbett D.S."/>
            <person name="Nagy L.G."/>
        </authorList>
    </citation>
    <scope>NUCLEOTIDE SEQUENCE [LARGE SCALE GENOMIC DNA]</scope>
    <source>
        <strain evidence="3 4">CBS 166.37</strain>
    </source>
</reference>
<dbReference type="InterPro" id="IPR027417">
    <property type="entry name" value="P-loop_NTPase"/>
</dbReference>
<dbReference type="InterPro" id="IPR056884">
    <property type="entry name" value="NPHP3-like_N"/>
</dbReference>
<name>A0A5C3LH65_9AGAR</name>
<dbReference type="SUPFAM" id="SSF52540">
    <property type="entry name" value="P-loop containing nucleoside triphosphate hydrolases"/>
    <property type="match status" value="1"/>
</dbReference>
<dbReference type="PANTHER" id="PTHR10039">
    <property type="entry name" value="AMELOGENIN"/>
    <property type="match status" value="1"/>
</dbReference>
<dbReference type="Proteomes" id="UP000308652">
    <property type="component" value="Unassembled WGS sequence"/>
</dbReference>
<gene>
    <name evidence="3" type="ORF">BDQ12DRAFT_739573</name>
</gene>
<evidence type="ECO:0000313" key="3">
    <source>
        <dbReference type="EMBL" id="TFK32110.1"/>
    </source>
</evidence>
<accession>A0A5C3LH65</accession>
<dbReference type="InterPro" id="IPR007111">
    <property type="entry name" value="NACHT_NTPase"/>
</dbReference>
<organism evidence="3 4">
    <name type="scientific">Crucibulum laeve</name>
    <dbReference type="NCBI Taxonomy" id="68775"/>
    <lineage>
        <taxon>Eukaryota</taxon>
        <taxon>Fungi</taxon>
        <taxon>Dikarya</taxon>
        <taxon>Basidiomycota</taxon>
        <taxon>Agaricomycotina</taxon>
        <taxon>Agaricomycetes</taxon>
        <taxon>Agaricomycetidae</taxon>
        <taxon>Agaricales</taxon>
        <taxon>Agaricineae</taxon>
        <taxon>Nidulariaceae</taxon>
        <taxon>Crucibulum</taxon>
    </lineage>
</organism>
<feature type="domain" description="NACHT" evidence="2">
    <location>
        <begin position="64"/>
        <end position="202"/>
    </location>
</feature>
<protein>
    <recommendedName>
        <fullName evidence="2">NACHT domain-containing protein</fullName>
    </recommendedName>
</protein>
<dbReference type="EMBL" id="ML213686">
    <property type="protein sequence ID" value="TFK32110.1"/>
    <property type="molecule type" value="Genomic_DNA"/>
</dbReference>
<evidence type="ECO:0000259" key="2">
    <source>
        <dbReference type="PROSITE" id="PS50837"/>
    </source>
</evidence>
<dbReference type="Pfam" id="PF24883">
    <property type="entry name" value="NPHP3_N"/>
    <property type="match status" value="1"/>
</dbReference>
<dbReference type="PANTHER" id="PTHR10039:SF17">
    <property type="entry name" value="FUNGAL STAND N-TERMINAL GOODBYE DOMAIN-CONTAINING PROTEIN-RELATED"/>
    <property type="match status" value="1"/>
</dbReference>
<keyword evidence="1" id="KW-0677">Repeat</keyword>
<evidence type="ECO:0000313" key="4">
    <source>
        <dbReference type="Proteomes" id="UP000308652"/>
    </source>
</evidence>
<dbReference type="AlphaFoldDB" id="A0A5C3LH65"/>
<proteinExistence type="predicted"/>
<dbReference type="OrthoDB" id="5967843at2759"/>